<organism evidence="1 2">
    <name type="scientific">Thiohalophilus thiocyanatoxydans</name>
    <dbReference type="NCBI Taxonomy" id="381308"/>
    <lineage>
        <taxon>Bacteria</taxon>
        <taxon>Pseudomonadati</taxon>
        <taxon>Pseudomonadota</taxon>
        <taxon>Gammaproteobacteria</taxon>
        <taxon>Thiohalomonadales</taxon>
        <taxon>Thiohalophilaceae</taxon>
        <taxon>Thiohalophilus</taxon>
    </lineage>
</organism>
<protein>
    <submittedName>
        <fullName evidence="1">Capsular polysaccharide biosynthesis protein</fullName>
    </submittedName>
</protein>
<dbReference type="EMBL" id="SOQX01000002">
    <property type="protein sequence ID" value="TDY02681.1"/>
    <property type="molecule type" value="Genomic_DNA"/>
</dbReference>
<sequence length="472" mass="55294">MSVEKVKFIIDPGYIPAKELEKIISEYEISHDVSVVYARPRNKSRWSKNNFPEISTSYDEIEEVVQSNKKYLPDVYIDKLISLINDHRTLLLCERCRNRRYGVSLFNELRRIEKMLYGSFVYLNSKKPEFLLLFSTPHHPRVWALAMAAEYISIPVYIVEEAPIPWRYWLISGIDSRKCVPLFEVDKKNKITSTLSAEVEQFIKYKNQSYKDAIPYYEKERIEARGGKYWSWRKEISDHKFHLVSLLKKWRLFKSYYQFVNTTEIDAPYLVFFMHRQPERTSLPEGMSFSQQWYAIRAISLALPPGYRLYVKEHPSTFTNITDERYRHKGFYSDIDALTNTFLLPLEEDTFQLIDNAVAVCTLTGIVGIEALTRGTPVIAFGNPSYRSAPGVFIASNENDISAAINKINLTHNEKDLTSAVRQYLQWVVKNSVSGFEQDEIDYSYYPEKVRIAGHIRLLKRLLDYTKEHQEL</sequence>
<dbReference type="OrthoDB" id="5448633at2"/>
<dbReference type="Pfam" id="PF05159">
    <property type="entry name" value="Capsule_synth"/>
    <property type="match status" value="1"/>
</dbReference>
<dbReference type="AlphaFoldDB" id="A0A4R8IP45"/>
<dbReference type="GO" id="GO:0015774">
    <property type="term" value="P:polysaccharide transport"/>
    <property type="evidence" value="ECO:0007669"/>
    <property type="project" value="InterPro"/>
</dbReference>
<dbReference type="GO" id="GO:0000271">
    <property type="term" value="P:polysaccharide biosynthetic process"/>
    <property type="evidence" value="ECO:0007669"/>
    <property type="project" value="InterPro"/>
</dbReference>
<proteinExistence type="predicted"/>
<gene>
    <name evidence="1" type="ORF">EDC23_1058</name>
</gene>
<comment type="caution">
    <text evidence="1">The sequence shown here is derived from an EMBL/GenBank/DDBJ whole genome shotgun (WGS) entry which is preliminary data.</text>
</comment>
<dbReference type="SUPFAM" id="SSF53756">
    <property type="entry name" value="UDP-Glycosyltransferase/glycogen phosphorylase"/>
    <property type="match status" value="1"/>
</dbReference>
<dbReference type="RefSeq" id="WP_134081853.1">
    <property type="nucleotide sequence ID" value="NZ_SOQX01000002.1"/>
</dbReference>
<dbReference type="Proteomes" id="UP000294914">
    <property type="component" value="Unassembled WGS sequence"/>
</dbReference>
<dbReference type="InterPro" id="IPR007833">
    <property type="entry name" value="Capsule_polysaccharide_synth"/>
</dbReference>
<keyword evidence="2" id="KW-1185">Reference proteome</keyword>
<evidence type="ECO:0000313" key="1">
    <source>
        <dbReference type="EMBL" id="TDY02681.1"/>
    </source>
</evidence>
<accession>A0A4R8IP45</accession>
<reference evidence="1 2" key="1">
    <citation type="submission" date="2019-03" db="EMBL/GenBank/DDBJ databases">
        <title>Genomic Encyclopedia of Type Strains, Phase IV (KMG-IV): sequencing the most valuable type-strain genomes for metagenomic binning, comparative biology and taxonomic classification.</title>
        <authorList>
            <person name="Goeker M."/>
        </authorList>
    </citation>
    <scope>NUCLEOTIDE SEQUENCE [LARGE SCALE GENOMIC DNA]</scope>
    <source>
        <strain evidence="1 2">DSM 16326</strain>
    </source>
</reference>
<name>A0A4R8IP45_9GAMM</name>
<evidence type="ECO:0000313" key="2">
    <source>
        <dbReference type="Proteomes" id="UP000294914"/>
    </source>
</evidence>